<keyword evidence="2" id="KW-1185">Reference proteome</keyword>
<dbReference type="Proteomes" id="UP000807469">
    <property type="component" value="Unassembled WGS sequence"/>
</dbReference>
<feature type="non-terminal residue" evidence="1">
    <location>
        <position position="134"/>
    </location>
</feature>
<evidence type="ECO:0000313" key="1">
    <source>
        <dbReference type="EMBL" id="KAF9471146.1"/>
    </source>
</evidence>
<name>A0A9P5YLT1_9AGAR</name>
<accession>A0A9P5YLT1</accession>
<comment type="caution">
    <text evidence="1">The sequence shown here is derived from an EMBL/GenBank/DDBJ whole genome shotgun (WGS) entry which is preliminary data.</text>
</comment>
<dbReference type="OrthoDB" id="2676448at2759"/>
<evidence type="ECO:0000313" key="2">
    <source>
        <dbReference type="Proteomes" id="UP000807469"/>
    </source>
</evidence>
<dbReference type="EMBL" id="MU155749">
    <property type="protein sequence ID" value="KAF9471146.1"/>
    <property type="molecule type" value="Genomic_DNA"/>
</dbReference>
<feature type="non-terminal residue" evidence="1">
    <location>
        <position position="1"/>
    </location>
</feature>
<dbReference type="AlphaFoldDB" id="A0A9P5YLT1"/>
<proteinExistence type="predicted"/>
<reference evidence="1" key="1">
    <citation type="submission" date="2020-11" db="EMBL/GenBank/DDBJ databases">
        <authorList>
            <consortium name="DOE Joint Genome Institute"/>
            <person name="Ahrendt S."/>
            <person name="Riley R."/>
            <person name="Andreopoulos W."/>
            <person name="Labutti K."/>
            <person name="Pangilinan J."/>
            <person name="Ruiz-Duenas F.J."/>
            <person name="Barrasa J.M."/>
            <person name="Sanchez-Garcia M."/>
            <person name="Camarero S."/>
            <person name="Miyauchi S."/>
            <person name="Serrano A."/>
            <person name="Linde D."/>
            <person name="Babiker R."/>
            <person name="Drula E."/>
            <person name="Ayuso-Fernandez I."/>
            <person name="Pacheco R."/>
            <person name="Padilla G."/>
            <person name="Ferreira P."/>
            <person name="Barriuso J."/>
            <person name="Kellner H."/>
            <person name="Castanera R."/>
            <person name="Alfaro M."/>
            <person name="Ramirez L."/>
            <person name="Pisabarro A.G."/>
            <person name="Kuo A."/>
            <person name="Tritt A."/>
            <person name="Lipzen A."/>
            <person name="He G."/>
            <person name="Yan M."/>
            <person name="Ng V."/>
            <person name="Cullen D."/>
            <person name="Martin F."/>
            <person name="Rosso M.-N."/>
            <person name="Henrissat B."/>
            <person name="Hibbett D."/>
            <person name="Martinez A.T."/>
            <person name="Grigoriev I.V."/>
        </authorList>
    </citation>
    <scope>NUCLEOTIDE SEQUENCE</scope>
    <source>
        <strain evidence="1">CIRM-BRFM 674</strain>
    </source>
</reference>
<protein>
    <submittedName>
        <fullName evidence="1">Uncharacterized protein</fullName>
    </submittedName>
</protein>
<organism evidence="1 2">
    <name type="scientific">Pholiota conissans</name>
    <dbReference type="NCBI Taxonomy" id="109636"/>
    <lineage>
        <taxon>Eukaryota</taxon>
        <taxon>Fungi</taxon>
        <taxon>Dikarya</taxon>
        <taxon>Basidiomycota</taxon>
        <taxon>Agaricomycotina</taxon>
        <taxon>Agaricomycetes</taxon>
        <taxon>Agaricomycetidae</taxon>
        <taxon>Agaricales</taxon>
        <taxon>Agaricineae</taxon>
        <taxon>Strophariaceae</taxon>
        <taxon>Pholiota</taxon>
    </lineage>
</organism>
<gene>
    <name evidence="1" type="ORF">BDN70DRAFT_763402</name>
</gene>
<sequence length="134" mass="15546">AHHHALEMHEGHLSAIHVLEKRMDIRVQWEAGSREWKDTAKKVTMRRYQCSIDALEGLIVTRMFKLTKMNMSQTGYSMQKHITNTLKARSQAIHTCLDKFNLATLALNPPRPTLDWDEVMAYTFLSDFNLLCDT</sequence>